<keyword evidence="6" id="KW-0808">Transferase</keyword>
<dbReference type="PANTHER" id="PTHR33154">
    <property type="entry name" value="TRANSCRIPTIONAL REGULATOR, ARSR FAMILY"/>
    <property type="match status" value="1"/>
</dbReference>
<dbReference type="Proteomes" id="UP000199515">
    <property type="component" value="Unassembled WGS sequence"/>
</dbReference>
<keyword evidence="3" id="KW-0804">Transcription</keyword>
<dbReference type="SUPFAM" id="SSF46785">
    <property type="entry name" value="Winged helix' DNA-binding domain"/>
    <property type="match status" value="1"/>
</dbReference>
<evidence type="ECO:0000256" key="3">
    <source>
        <dbReference type="ARBA" id="ARBA00023163"/>
    </source>
</evidence>
<evidence type="ECO:0000313" key="6">
    <source>
        <dbReference type="EMBL" id="SDZ30221.1"/>
    </source>
</evidence>
<sequence length="263" mass="28514">MLDRESAQTYAGWFRALADPTRVQILNLLAAAGAPMTVGRIVEQVEVGQSTVSAHLKILTEAGFVLAEPQGTARLYQVNQRCVADFPSAADAVMRRSAPRAANSDLRIVPATDEHADAILAIYQAGLDTGEASFETTAPDWATWDATRLPSHRFVALDDGDRVLGWVAVTPVSSRCVYAGVVEHSVYVDPGAHGRGVGIALLDRLIASTEADGIWTIQSGIFPENTASRALHRRAGFREVGIRQRIGAHHGRWRDVVLVERRS</sequence>
<feature type="domain" description="N-acetyltransferase" evidence="5">
    <location>
        <begin position="106"/>
        <end position="263"/>
    </location>
</feature>
<organism evidence="6 7">
    <name type="scientific">Amycolatopsis xylanica</name>
    <dbReference type="NCBI Taxonomy" id="589385"/>
    <lineage>
        <taxon>Bacteria</taxon>
        <taxon>Bacillati</taxon>
        <taxon>Actinomycetota</taxon>
        <taxon>Actinomycetes</taxon>
        <taxon>Pseudonocardiales</taxon>
        <taxon>Pseudonocardiaceae</taxon>
        <taxon>Amycolatopsis</taxon>
    </lineage>
</organism>
<protein>
    <submittedName>
        <fullName evidence="6">L-amino acid N-acyltransferase YncA</fullName>
    </submittedName>
</protein>
<dbReference type="GO" id="GO:0003700">
    <property type="term" value="F:DNA-binding transcription factor activity"/>
    <property type="evidence" value="ECO:0007669"/>
    <property type="project" value="InterPro"/>
</dbReference>
<dbReference type="Gene3D" id="3.40.630.30">
    <property type="match status" value="1"/>
</dbReference>
<dbReference type="GO" id="GO:0016747">
    <property type="term" value="F:acyltransferase activity, transferring groups other than amino-acyl groups"/>
    <property type="evidence" value="ECO:0007669"/>
    <property type="project" value="InterPro"/>
</dbReference>
<evidence type="ECO:0000259" key="4">
    <source>
        <dbReference type="PROSITE" id="PS50987"/>
    </source>
</evidence>
<dbReference type="CDD" id="cd00090">
    <property type="entry name" value="HTH_ARSR"/>
    <property type="match status" value="1"/>
</dbReference>
<name>A0A1H3RY83_9PSEU</name>
<dbReference type="NCBIfam" id="NF033788">
    <property type="entry name" value="HTH_metalloreg"/>
    <property type="match status" value="1"/>
</dbReference>
<dbReference type="CDD" id="cd04301">
    <property type="entry name" value="NAT_SF"/>
    <property type="match status" value="1"/>
</dbReference>
<accession>A0A1H3RY83</accession>
<feature type="domain" description="HTH arsR-type" evidence="4">
    <location>
        <begin position="2"/>
        <end position="98"/>
    </location>
</feature>
<dbReference type="Pfam" id="PF01022">
    <property type="entry name" value="HTH_5"/>
    <property type="match status" value="1"/>
</dbReference>
<gene>
    <name evidence="6" type="ORF">SAMN05421504_11271</name>
</gene>
<evidence type="ECO:0000259" key="5">
    <source>
        <dbReference type="PROSITE" id="PS51186"/>
    </source>
</evidence>
<dbReference type="OrthoDB" id="9805171at2"/>
<dbReference type="GO" id="GO:0003677">
    <property type="term" value="F:DNA binding"/>
    <property type="evidence" value="ECO:0007669"/>
    <property type="project" value="UniProtKB-KW"/>
</dbReference>
<dbReference type="STRING" id="589385.SAMN05421504_11271"/>
<dbReference type="EMBL" id="FNON01000012">
    <property type="protein sequence ID" value="SDZ30221.1"/>
    <property type="molecule type" value="Genomic_DNA"/>
</dbReference>
<dbReference type="PRINTS" id="PR00778">
    <property type="entry name" value="HTHARSR"/>
</dbReference>
<keyword evidence="6" id="KW-0012">Acyltransferase</keyword>
<keyword evidence="7" id="KW-1185">Reference proteome</keyword>
<proteinExistence type="predicted"/>
<dbReference type="Gene3D" id="1.10.10.10">
    <property type="entry name" value="Winged helix-like DNA-binding domain superfamily/Winged helix DNA-binding domain"/>
    <property type="match status" value="1"/>
</dbReference>
<dbReference type="PROSITE" id="PS51186">
    <property type="entry name" value="GNAT"/>
    <property type="match status" value="1"/>
</dbReference>
<dbReference type="PANTHER" id="PTHR33154:SF33">
    <property type="entry name" value="TRANSCRIPTIONAL REPRESSOR SDPR"/>
    <property type="match status" value="1"/>
</dbReference>
<dbReference type="InterPro" id="IPR036388">
    <property type="entry name" value="WH-like_DNA-bd_sf"/>
</dbReference>
<dbReference type="InterPro" id="IPR011991">
    <property type="entry name" value="ArsR-like_HTH"/>
</dbReference>
<dbReference type="SMART" id="SM00418">
    <property type="entry name" value="HTH_ARSR"/>
    <property type="match status" value="1"/>
</dbReference>
<dbReference type="SUPFAM" id="SSF55729">
    <property type="entry name" value="Acyl-CoA N-acyltransferases (Nat)"/>
    <property type="match status" value="1"/>
</dbReference>
<dbReference type="InterPro" id="IPR000182">
    <property type="entry name" value="GNAT_dom"/>
</dbReference>
<dbReference type="InterPro" id="IPR001845">
    <property type="entry name" value="HTH_ArsR_DNA-bd_dom"/>
</dbReference>
<dbReference type="Pfam" id="PF00583">
    <property type="entry name" value="Acetyltransf_1"/>
    <property type="match status" value="1"/>
</dbReference>
<keyword evidence="2" id="KW-0238">DNA-binding</keyword>
<dbReference type="InterPro" id="IPR051081">
    <property type="entry name" value="HTH_MetalResp_TranReg"/>
</dbReference>
<dbReference type="InterPro" id="IPR036390">
    <property type="entry name" value="WH_DNA-bd_sf"/>
</dbReference>
<dbReference type="AlphaFoldDB" id="A0A1H3RY83"/>
<evidence type="ECO:0000256" key="2">
    <source>
        <dbReference type="ARBA" id="ARBA00023125"/>
    </source>
</evidence>
<dbReference type="InterPro" id="IPR016181">
    <property type="entry name" value="Acyl_CoA_acyltransferase"/>
</dbReference>
<keyword evidence="1" id="KW-0805">Transcription regulation</keyword>
<evidence type="ECO:0000256" key="1">
    <source>
        <dbReference type="ARBA" id="ARBA00023015"/>
    </source>
</evidence>
<reference evidence="6 7" key="1">
    <citation type="submission" date="2016-10" db="EMBL/GenBank/DDBJ databases">
        <authorList>
            <person name="de Groot N.N."/>
        </authorList>
    </citation>
    <scope>NUCLEOTIDE SEQUENCE [LARGE SCALE GENOMIC DNA]</scope>
    <source>
        <strain evidence="6 7">CPCC 202699</strain>
    </source>
</reference>
<dbReference type="PROSITE" id="PS50987">
    <property type="entry name" value="HTH_ARSR_2"/>
    <property type="match status" value="1"/>
</dbReference>
<dbReference type="RefSeq" id="WP_091298332.1">
    <property type="nucleotide sequence ID" value="NZ_FNON01000012.1"/>
</dbReference>
<evidence type="ECO:0000313" key="7">
    <source>
        <dbReference type="Proteomes" id="UP000199515"/>
    </source>
</evidence>